<gene>
    <name evidence="6" type="primary">recD</name>
    <name evidence="6" type="ORF">ESOMN_v1c03470</name>
</gene>
<dbReference type="AlphaFoldDB" id="A0A2K8NY29"/>
<sequence>METTILRGYISRFLTSNTNGWGLAIFVNENNSKAQIKIKGSISLMKAKVLYEINGKYEEHPKYGKSFAVTTFKQAEANSKNQVIKFLSSPIFPGVGEKKAELIVNHFGDQAITQIKNDFDALYEVPGLDKAIARVIIDALKEMQYSERLISEFFEHNLKVDILNQVKKYTEDDDETEHIFKNNFLKFARDKNIFPFEEADRVAVHFGLDLNSPERIGHWAAKIVLDLCMQTGNTYTDKRNLDAKVVKDLKIYDSELVLAGYKYAKENQLLFFVDGKIYCAEAWSDEQLIAQKVCDIKNKIHKLPSKINLENIIDEIQREIGYEIGKTDFKYDSIQRQALIEFANSNFLILTGGPGTGKTTVIKGMAKLFTKIFNSNNIGIAAPTGRAAARVRESWSELSATTIHKMLEADISNNYLVNEKNPLKFDLLILDECSMIENHLFAQFIKAIGRCKKLVLVGDVNQLPSVGYGNVFEDLIDVNLFSTVKLTNIYRQAQGNGIIELAHAIQNNSLANLDLNNLNNVENFFDQDSEVSLHLLKKDFETNLDSINQNPFNYQIISPMYAGQLGVENLNSEIQVEFNSNIFDKDKVYDRGRHRYTIGDKIMFLKNDSEMDLTNGESGIIEEIILNKNTLDHALVNFGQDKRISLKTANFEDVSLSYACSVHKTQGSEYKHVVFAIEDNGKSFFLNKKLIYTAITRAKDKLVLIGDKNLFIKAAAREAIPRKTTLKERLKELQID</sequence>
<name>A0A2K8NY29_9MOLU</name>
<dbReference type="Proteomes" id="UP000232230">
    <property type="component" value="Chromosome"/>
</dbReference>
<dbReference type="GO" id="GO:0006310">
    <property type="term" value="P:DNA recombination"/>
    <property type="evidence" value="ECO:0007669"/>
    <property type="project" value="TreeGrafter"/>
</dbReference>
<dbReference type="PANTHER" id="PTHR43788:SF6">
    <property type="entry name" value="DNA HELICASE B"/>
    <property type="match status" value="1"/>
</dbReference>
<dbReference type="Gene3D" id="3.40.50.300">
    <property type="entry name" value="P-loop containing nucleotide triphosphate hydrolases"/>
    <property type="match status" value="2"/>
</dbReference>
<dbReference type="CDD" id="cd18809">
    <property type="entry name" value="SF1_C_RecD"/>
    <property type="match status" value="1"/>
</dbReference>
<accession>A0A2K8NY29</accession>
<evidence type="ECO:0000259" key="4">
    <source>
        <dbReference type="Pfam" id="PF14490"/>
    </source>
</evidence>
<dbReference type="PANTHER" id="PTHR43788">
    <property type="entry name" value="DNA2/NAM7 HELICASE FAMILY MEMBER"/>
    <property type="match status" value="1"/>
</dbReference>
<dbReference type="GO" id="GO:0005524">
    <property type="term" value="F:ATP binding"/>
    <property type="evidence" value="ECO:0007669"/>
    <property type="project" value="UniProtKB-KW"/>
</dbReference>
<dbReference type="SUPFAM" id="SSF47781">
    <property type="entry name" value="RuvA domain 2-like"/>
    <property type="match status" value="1"/>
</dbReference>
<feature type="domain" description="ATP-dependent RecD2 DNA helicase-like helix-hairpin-helix" evidence="4">
    <location>
        <begin position="145"/>
        <end position="235"/>
    </location>
</feature>
<dbReference type="CDD" id="cd17933">
    <property type="entry name" value="DEXSc_RecD-like"/>
    <property type="match status" value="1"/>
</dbReference>
<evidence type="ECO:0000313" key="6">
    <source>
        <dbReference type="EMBL" id="ATZ18729.1"/>
    </source>
</evidence>
<dbReference type="SUPFAM" id="SSF52540">
    <property type="entry name" value="P-loop containing nucleoside triphosphate hydrolases"/>
    <property type="match status" value="2"/>
</dbReference>
<dbReference type="Gene3D" id="1.10.150.20">
    <property type="entry name" value="5' to 3' exonuclease, C-terminal subdomain"/>
    <property type="match status" value="1"/>
</dbReference>
<organism evidence="6 7">
    <name type="scientific">Williamsoniiplasma somnilux</name>
    <dbReference type="NCBI Taxonomy" id="215578"/>
    <lineage>
        <taxon>Bacteria</taxon>
        <taxon>Bacillati</taxon>
        <taxon>Mycoplasmatota</taxon>
        <taxon>Mollicutes</taxon>
        <taxon>Entomoplasmatales</taxon>
        <taxon>Williamsoniiplasma</taxon>
    </lineage>
</organism>
<evidence type="ECO:0000256" key="1">
    <source>
        <dbReference type="ARBA" id="ARBA00022741"/>
    </source>
</evidence>
<dbReference type="InterPro" id="IPR050534">
    <property type="entry name" value="Coronavir_polyprotein_1ab"/>
</dbReference>
<evidence type="ECO:0000256" key="2">
    <source>
        <dbReference type="ARBA" id="ARBA00022840"/>
    </source>
</evidence>
<dbReference type="Pfam" id="PF13245">
    <property type="entry name" value="AAA_19"/>
    <property type="match status" value="1"/>
</dbReference>
<keyword evidence="2" id="KW-0067">ATP-binding</keyword>
<evidence type="ECO:0000259" key="3">
    <source>
        <dbReference type="Pfam" id="PF13538"/>
    </source>
</evidence>
<feature type="domain" description="UvrD-like helicase C-terminal" evidence="3">
    <location>
        <begin position="657"/>
        <end position="705"/>
    </location>
</feature>
<dbReference type="InterPro" id="IPR010994">
    <property type="entry name" value="RuvA_2-like"/>
</dbReference>
<dbReference type="KEGG" id="esx:ESOMN_v1c03470"/>
<reference evidence="6 7" key="1">
    <citation type="submission" date="2017-11" db="EMBL/GenBank/DDBJ databases">
        <title>Genome sequence of Entomoplasma somnilux PYAN-1 (ATCC 49194).</title>
        <authorList>
            <person name="Lo W.-S."/>
            <person name="Gasparich G.E."/>
            <person name="Kuo C.-H."/>
        </authorList>
    </citation>
    <scope>NUCLEOTIDE SEQUENCE [LARGE SCALE GENOMIC DNA]</scope>
    <source>
        <strain evidence="6 7">PYAN-1</strain>
    </source>
</reference>
<protein>
    <submittedName>
        <fullName evidence="6">Exodeoxyribonuclease V subunit alpha</fullName>
    </submittedName>
</protein>
<dbReference type="InterPro" id="IPR029493">
    <property type="entry name" value="RecD2-like_HHH"/>
</dbReference>
<feature type="domain" description="ATP-dependent RecD2 DNA helicase OB-fold" evidence="5">
    <location>
        <begin position="6"/>
        <end position="74"/>
    </location>
</feature>
<dbReference type="InterPro" id="IPR055446">
    <property type="entry name" value="RecD2_N_OB"/>
</dbReference>
<dbReference type="Gene3D" id="1.10.10.2220">
    <property type="match status" value="1"/>
</dbReference>
<dbReference type="Gene3D" id="2.30.30.940">
    <property type="match status" value="1"/>
</dbReference>
<proteinExistence type="predicted"/>
<evidence type="ECO:0000259" key="5">
    <source>
        <dbReference type="Pfam" id="PF23139"/>
    </source>
</evidence>
<dbReference type="InterPro" id="IPR027417">
    <property type="entry name" value="P-loop_NTPase"/>
</dbReference>
<keyword evidence="7" id="KW-1185">Reference proteome</keyword>
<evidence type="ECO:0000313" key="7">
    <source>
        <dbReference type="Proteomes" id="UP000232230"/>
    </source>
</evidence>
<dbReference type="GO" id="GO:0009338">
    <property type="term" value="C:exodeoxyribonuclease V complex"/>
    <property type="evidence" value="ECO:0007669"/>
    <property type="project" value="TreeGrafter"/>
</dbReference>
<dbReference type="Pfam" id="PF13538">
    <property type="entry name" value="UvrD_C_2"/>
    <property type="match status" value="1"/>
</dbReference>
<dbReference type="Pfam" id="PF14490">
    <property type="entry name" value="HHH_RecD2"/>
    <property type="match status" value="1"/>
</dbReference>
<dbReference type="RefSeq" id="WP_024863252.1">
    <property type="nucleotide sequence ID" value="NZ_CP024965.1"/>
</dbReference>
<dbReference type="EMBL" id="CP024965">
    <property type="protein sequence ID" value="ATZ18729.1"/>
    <property type="molecule type" value="Genomic_DNA"/>
</dbReference>
<keyword evidence="1" id="KW-0547">Nucleotide-binding</keyword>
<dbReference type="Pfam" id="PF23139">
    <property type="entry name" value="OB_YrrC"/>
    <property type="match status" value="1"/>
</dbReference>
<dbReference type="InterPro" id="IPR027785">
    <property type="entry name" value="UvrD-like_helicase_C"/>
</dbReference>
<dbReference type="GO" id="GO:0017116">
    <property type="term" value="F:single-stranded DNA helicase activity"/>
    <property type="evidence" value="ECO:0007669"/>
    <property type="project" value="TreeGrafter"/>
</dbReference>